<dbReference type="GO" id="GO:0008270">
    <property type="term" value="F:zinc ion binding"/>
    <property type="evidence" value="ECO:0007669"/>
    <property type="project" value="InterPro"/>
</dbReference>
<dbReference type="Gene3D" id="3.40.50.720">
    <property type="entry name" value="NAD(P)-binding Rossmann-like Domain"/>
    <property type="match status" value="1"/>
</dbReference>
<dbReference type="GO" id="GO:0016616">
    <property type="term" value="F:oxidoreductase activity, acting on the CH-OH group of donors, NAD or NADP as acceptor"/>
    <property type="evidence" value="ECO:0007669"/>
    <property type="project" value="UniProtKB-ARBA"/>
</dbReference>
<evidence type="ECO:0000259" key="5">
    <source>
        <dbReference type="SMART" id="SM00829"/>
    </source>
</evidence>
<evidence type="ECO:0000256" key="4">
    <source>
        <dbReference type="RuleBase" id="RU361277"/>
    </source>
</evidence>
<protein>
    <submittedName>
        <fullName evidence="6">NAD(P)-dependent alcohol dehydrogenase</fullName>
    </submittedName>
</protein>
<dbReference type="AlphaFoldDB" id="A0AAW9REQ7"/>
<dbReference type="Pfam" id="PF08240">
    <property type="entry name" value="ADH_N"/>
    <property type="match status" value="1"/>
</dbReference>
<dbReference type="InterPro" id="IPR013149">
    <property type="entry name" value="ADH-like_C"/>
</dbReference>
<comment type="similarity">
    <text evidence="4">Belongs to the zinc-containing alcohol dehydrogenase family.</text>
</comment>
<proteinExistence type="inferred from homology"/>
<evidence type="ECO:0000313" key="6">
    <source>
        <dbReference type="EMBL" id="MEJ8568582.1"/>
    </source>
</evidence>
<dbReference type="SUPFAM" id="SSF50129">
    <property type="entry name" value="GroES-like"/>
    <property type="match status" value="1"/>
</dbReference>
<evidence type="ECO:0000256" key="3">
    <source>
        <dbReference type="ARBA" id="ARBA00023002"/>
    </source>
</evidence>
<comment type="caution">
    <text evidence="6">The sequence shown here is derived from an EMBL/GenBank/DDBJ whole genome shotgun (WGS) entry which is preliminary data.</text>
</comment>
<dbReference type="Proteomes" id="UP001359886">
    <property type="component" value="Unassembled WGS sequence"/>
</dbReference>
<keyword evidence="1 4" id="KW-0479">Metal-binding</keyword>
<comment type="cofactor">
    <cofactor evidence="4">
        <name>Zn(2+)</name>
        <dbReference type="ChEBI" id="CHEBI:29105"/>
    </cofactor>
</comment>
<dbReference type="EMBL" id="JAZHOG010000008">
    <property type="protein sequence ID" value="MEJ8568582.1"/>
    <property type="molecule type" value="Genomic_DNA"/>
</dbReference>
<evidence type="ECO:0000313" key="7">
    <source>
        <dbReference type="Proteomes" id="UP001359886"/>
    </source>
</evidence>
<dbReference type="InterPro" id="IPR036291">
    <property type="entry name" value="NAD(P)-bd_dom_sf"/>
</dbReference>
<dbReference type="InterPro" id="IPR013154">
    <property type="entry name" value="ADH-like_N"/>
</dbReference>
<keyword evidence="2 4" id="KW-0862">Zinc</keyword>
<reference evidence="6 7" key="1">
    <citation type="submission" date="2024-02" db="EMBL/GenBank/DDBJ databases">
        <title>A novel Wenzhouxiangellaceae bacterium, isolated from coastal sediments.</title>
        <authorList>
            <person name="Du Z.-J."/>
            <person name="Ye Y.-Q."/>
            <person name="Zhang X.-Y."/>
        </authorList>
    </citation>
    <scope>NUCLEOTIDE SEQUENCE [LARGE SCALE GENOMIC DNA]</scope>
    <source>
        <strain evidence="6 7">CH-27</strain>
    </source>
</reference>
<evidence type="ECO:0000256" key="2">
    <source>
        <dbReference type="ARBA" id="ARBA00022833"/>
    </source>
</evidence>
<dbReference type="SUPFAM" id="SSF51735">
    <property type="entry name" value="NAD(P)-binding Rossmann-fold domains"/>
    <property type="match status" value="1"/>
</dbReference>
<dbReference type="SMART" id="SM00829">
    <property type="entry name" value="PKS_ER"/>
    <property type="match status" value="1"/>
</dbReference>
<dbReference type="InterPro" id="IPR020843">
    <property type="entry name" value="ER"/>
</dbReference>
<dbReference type="CDD" id="cd05284">
    <property type="entry name" value="arabinose_DH_like"/>
    <property type="match status" value="1"/>
</dbReference>
<sequence length="345" mass="36112">MKAAVLNEFNRELALTEVEDPRIQHPGDVIVRVTGAGVCGSDVHWIEGAFKDVLGAPEFPYVLGHENGGYVEAVGSAVTSLQVGDPVLAHPHITCGLCRACRRNEASFCESLRFPGIDGRTAGGFAELFRTTEHALVKLPPGTDPAPMASLADAGLTAYHAVRRACGDLPADGVAVVIGVGGVGYFALQLLRLFSPARLIAVDRVAEKLRDAETLGADLTLSAGDELVDQVMEATGGTGVDLVMDCVGVAPVPEQSLAMLRRGGVYSALGADTGEACCGTLALTGRELTIKGNLVGTLGELAELAQLAARNRIQLTQTSYPLQDINRALSDLRHGTVRGRAVLVP</sequence>
<dbReference type="Pfam" id="PF00107">
    <property type="entry name" value="ADH_zinc_N"/>
    <property type="match status" value="1"/>
</dbReference>
<keyword evidence="3" id="KW-0560">Oxidoreductase</keyword>
<organism evidence="6 7">
    <name type="scientific">Elongatibacter sediminis</name>
    <dbReference type="NCBI Taxonomy" id="3119006"/>
    <lineage>
        <taxon>Bacteria</taxon>
        <taxon>Pseudomonadati</taxon>
        <taxon>Pseudomonadota</taxon>
        <taxon>Gammaproteobacteria</taxon>
        <taxon>Chromatiales</taxon>
        <taxon>Wenzhouxiangellaceae</taxon>
        <taxon>Elongatibacter</taxon>
    </lineage>
</organism>
<dbReference type="RefSeq" id="WP_354695902.1">
    <property type="nucleotide sequence ID" value="NZ_JAZHOG010000008.1"/>
</dbReference>
<accession>A0AAW9REQ7</accession>
<keyword evidence="7" id="KW-1185">Reference proteome</keyword>
<feature type="domain" description="Enoyl reductase (ER)" evidence="5">
    <location>
        <begin position="8"/>
        <end position="343"/>
    </location>
</feature>
<gene>
    <name evidence="6" type="ORF">V3330_13195</name>
</gene>
<dbReference type="PANTHER" id="PTHR43401">
    <property type="entry name" value="L-THREONINE 3-DEHYDROGENASE"/>
    <property type="match status" value="1"/>
</dbReference>
<dbReference type="InterPro" id="IPR050129">
    <property type="entry name" value="Zn_alcohol_dh"/>
</dbReference>
<dbReference type="Gene3D" id="3.90.180.10">
    <property type="entry name" value="Medium-chain alcohol dehydrogenases, catalytic domain"/>
    <property type="match status" value="1"/>
</dbReference>
<dbReference type="PROSITE" id="PS00059">
    <property type="entry name" value="ADH_ZINC"/>
    <property type="match status" value="1"/>
</dbReference>
<dbReference type="InterPro" id="IPR011032">
    <property type="entry name" value="GroES-like_sf"/>
</dbReference>
<name>A0AAW9REQ7_9GAMM</name>
<dbReference type="PANTHER" id="PTHR43401:SF5">
    <property type="entry name" value="ALCOHOL DEHYDROGENASE-RELATED"/>
    <property type="match status" value="1"/>
</dbReference>
<dbReference type="InterPro" id="IPR002328">
    <property type="entry name" value="ADH_Zn_CS"/>
</dbReference>
<evidence type="ECO:0000256" key="1">
    <source>
        <dbReference type="ARBA" id="ARBA00022723"/>
    </source>
</evidence>